<name>A0A3A3H6Z5_PANTH</name>
<comment type="caution">
    <text evidence="2">The sequence shown here is derived from an EMBL/GenBank/DDBJ whole genome shotgun (WGS) entry which is preliminary data.</text>
</comment>
<evidence type="ECO:0000313" key="2">
    <source>
        <dbReference type="EMBL" id="RJG25611.1"/>
    </source>
</evidence>
<feature type="compositionally biased region" description="Basic and acidic residues" evidence="1">
    <location>
        <begin position="63"/>
        <end position="86"/>
    </location>
</feature>
<feature type="region of interest" description="Disordered" evidence="1">
    <location>
        <begin position="60"/>
        <end position="121"/>
    </location>
</feature>
<reference evidence="2 3" key="1">
    <citation type="submission" date="2018-09" db="EMBL/GenBank/DDBJ databases">
        <title>Paenibacillus SK2017-BO5.</title>
        <authorList>
            <person name="Piskunova J.V."/>
            <person name="Dubiley S.A."/>
            <person name="Severinov K.V."/>
        </authorList>
    </citation>
    <scope>NUCLEOTIDE SEQUENCE [LARGE SCALE GENOMIC DNA]</scope>
    <source>
        <strain evidence="2 3">BO5</strain>
    </source>
</reference>
<proteinExistence type="predicted"/>
<organism evidence="2 3">
    <name type="scientific">Paenibacillus thiaminolyticus</name>
    <name type="common">Bacillus thiaminolyticus</name>
    <dbReference type="NCBI Taxonomy" id="49283"/>
    <lineage>
        <taxon>Bacteria</taxon>
        <taxon>Bacillati</taxon>
        <taxon>Bacillota</taxon>
        <taxon>Bacilli</taxon>
        <taxon>Bacillales</taxon>
        <taxon>Paenibacillaceae</taxon>
        <taxon>Paenibacillus</taxon>
    </lineage>
</organism>
<protein>
    <submittedName>
        <fullName evidence="2">Uncharacterized protein</fullName>
    </submittedName>
</protein>
<accession>A0A3A3H6Z5</accession>
<sequence>MLSDNPEVLDAASFPEANGTLWHDVVQSGENEVKHRVMGWHINQTGQLLRLGLTLENQSASKRNGEQYRPIRRDLHGKPSDPERDGCSGQGPHVGQSARGKICRRRSARRGGIPYTSAANE</sequence>
<dbReference type="AlphaFoldDB" id="A0A3A3H6Z5"/>
<dbReference type="EMBL" id="QYZD01000003">
    <property type="protein sequence ID" value="RJG25611.1"/>
    <property type="molecule type" value="Genomic_DNA"/>
</dbReference>
<evidence type="ECO:0000313" key="3">
    <source>
        <dbReference type="Proteomes" id="UP000266177"/>
    </source>
</evidence>
<dbReference type="Proteomes" id="UP000266177">
    <property type="component" value="Unassembled WGS sequence"/>
</dbReference>
<evidence type="ECO:0000256" key="1">
    <source>
        <dbReference type="SAM" id="MobiDB-lite"/>
    </source>
</evidence>
<gene>
    <name evidence="2" type="ORF">DQX05_05890</name>
</gene>